<dbReference type="Proteomes" id="UP000465301">
    <property type="component" value="Unassembled WGS sequence"/>
</dbReference>
<organism evidence="1 2">
    <name type="scientific">Mycobacterium timonense</name>
    <dbReference type="NCBI Taxonomy" id="701043"/>
    <lineage>
        <taxon>Bacteria</taxon>
        <taxon>Bacillati</taxon>
        <taxon>Actinomycetota</taxon>
        <taxon>Actinomycetes</taxon>
        <taxon>Mycobacteriales</taxon>
        <taxon>Mycobacteriaceae</taxon>
        <taxon>Mycobacterium</taxon>
        <taxon>Mycobacterium avium complex (MAC)</taxon>
    </lineage>
</organism>
<dbReference type="Gene3D" id="3.40.50.10600">
    <property type="entry name" value="SpoIIaa-like domains"/>
    <property type="match status" value="1"/>
</dbReference>
<dbReference type="SUPFAM" id="SSF52091">
    <property type="entry name" value="SpoIIaa-like"/>
    <property type="match status" value="1"/>
</dbReference>
<dbReference type="RefSeq" id="WP_244324364.1">
    <property type="nucleotide sequence ID" value="NZ_BLLA01000001.1"/>
</dbReference>
<proteinExistence type="predicted"/>
<evidence type="ECO:0000313" key="2">
    <source>
        <dbReference type="Proteomes" id="UP000465301"/>
    </source>
</evidence>
<dbReference type="InterPro" id="IPR038396">
    <property type="entry name" value="SpoIIAA-like_sf"/>
</dbReference>
<dbReference type="EMBL" id="BLLA01000001">
    <property type="protein sequence ID" value="GFG98726.1"/>
    <property type="molecule type" value="Genomic_DNA"/>
</dbReference>
<protein>
    <recommendedName>
        <fullName evidence="3">STAS/SEC14 domain-containing protein</fullName>
    </recommendedName>
</protein>
<accession>A0A7I9ZDA5</accession>
<dbReference type="InterPro" id="IPR036513">
    <property type="entry name" value="STAS_dom_sf"/>
</dbReference>
<dbReference type="InterPro" id="IPR021866">
    <property type="entry name" value="SpoIIAA-like"/>
</dbReference>
<name>A0A7I9ZDA5_9MYCO</name>
<keyword evidence="2" id="KW-1185">Reference proteome</keyword>
<dbReference type="AlphaFoldDB" id="A0A7I9ZDA5"/>
<evidence type="ECO:0000313" key="1">
    <source>
        <dbReference type="EMBL" id="GFG98726.1"/>
    </source>
</evidence>
<reference evidence="1 2" key="1">
    <citation type="journal article" date="2019" name="Emerg. Microbes Infect.">
        <title>Comprehensive subspecies identification of 175 nontuberculous mycobacteria species based on 7547 genomic profiles.</title>
        <authorList>
            <person name="Matsumoto Y."/>
            <person name="Kinjo T."/>
            <person name="Motooka D."/>
            <person name="Nabeya D."/>
            <person name="Jung N."/>
            <person name="Uechi K."/>
            <person name="Horii T."/>
            <person name="Iida T."/>
            <person name="Fujita J."/>
            <person name="Nakamura S."/>
        </authorList>
    </citation>
    <scope>NUCLEOTIDE SEQUENCE [LARGE SCALE GENOMIC DNA]</scope>
    <source>
        <strain evidence="1 2">JCM 30726</strain>
    </source>
</reference>
<dbReference type="Pfam" id="PF11964">
    <property type="entry name" value="SpoIIAA-like"/>
    <property type="match status" value="1"/>
</dbReference>
<evidence type="ECO:0008006" key="3">
    <source>
        <dbReference type="Google" id="ProtNLM"/>
    </source>
</evidence>
<comment type="caution">
    <text evidence="1">The sequence shown here is derived from an EMBL/GenBank/DDBJ whole genome shotgun (WGS) entry which is preliminary data.</text>
</comment>
<sequence>MGVLVLKELASVPAGIQALEALGTVTAEDYARVFAPLVDRARRTKGRRRRLYQFGPGFERITAGALWADTRLGVGYVAVLDGCAVVSDIEWIRAPARGIGAWMPCPTRVYGNDERDDAVAWLASLPRGAGVSKRDTAKAFIGGTLAAVGSLAGLVISAGTKSRHGTR</sequence>
<gene>
    <name evidence="1" type="ORF">MTIM_46050</name>
</gene>